<dbReference type="Pfam" id="PF24481">
    <property type="entry name" value="CT398_CC"/>
    <property type="match status" value="1"/>
</dbReference>
<organism evidence="4">
    <name type="scientific">Candidatus Atribacter allofermentans</name>
    <dbReference type="NCBI Taxonomy" id="1852833"/>
    <lineage>
        <taxon>Bacteria</taxon>
        <taxon>Pseudomonadati</taxon>
        <taxon>Atribacterota</taxon>
        <taxon>Atribacteria</taxon>
        <taxon>Atribacterales</taxon>
        <taxon>Atribacteraceae</taxon>
        <taxon>Atribacter</taxon>
    </lineage>
</organism>
<dbReference type="Gene3D" id="1.10.287.1490">
    <property type="match status" value="1"/>
</dbReference>
<feature type="domain" description="CT398-like coiled coil hairpin" evidence="3">
    <location>
        <begin position="19"/>
        <end position="185"/>
    </location>
</feature>
<evidence type="ECO:0000313" key="4">
    <source>
        <dbReference type="EMBL" id="OQA60633.1"/>
    </source>
</evidence>
<keyword evidence="1" id="KW-0175">Coiled coil</keyword>
<gene>
    <name evidence="4" type="ORF">BWY41_00611</name>
</gene>
<dbReference type="InterPro" id="IPR003743">
    <property type="entry name" value="Zf-RING_7"/>
</dbReference>
<sequence length="232" mass="27724">MLNIFECLTHLQNLDGIILNQKKKITQKNEEIRKTQQNIENKKIEWEDYRKVYDKERIELSRLELELKDVEEKLNKSQNRLYSGDVQSGKELSQWKSTMENYEKTKSNLEDYVINQIDKIEEMRIKEKEKEHQLFIQRFEKDIVSLKKDIEKIKSDLANNIQLRTEAIQNIPEEVLSLYEELRKKFSDPVVEMDGDTCRGCHLGLPSSVAKRVRKKEEIIQCPNCQRLIFYK</sequence>
<proteinExistence type="predicted"/>
<dbReference type="SUPFAM" id="SSF48334">
    <property type="entry name" value="DNA repair protein MutS, domain III"/>
    <property type="match status" value="1"/>
</dbReference>
<comment type="caution">
    <text evidence="4">The sequence shown here is derived from an EMBL/GenBank/DDBJ whole genome shotgun (WGS) entry which is preliminary data.</text>
</comment>
<dbReference type="AlphaFoldDB" id="A0A1V5T296"/>
<evidence type="ECO:0000259" key="3">
    <source>
        <dbReference type="Pfam" id="PF24481"/>
    </source>
</evidence>
<dbReference type="Pfam" id="PF02591">
    <property type="entry name" value="Zn_ribbon_9"/>
    <property type="match status" value="1"/>
</dbReference>
<feature type="coiled-coil region" evidence="1">
    <location>
        <begin position="18"/>
        <end position="112"/>
    </location>
</feature>
<dbReference type="EMBL" id="MWBQ01000035">
    <property type="protein sequence ID" value="OQA60633.1"/>
    <property type="molecule type" value="Genomic_DNA"/>
</dbReference>
<reference evidence="4" key="1">
    <citation type="submission" date="2017-02" db="EMBL/GenBank/DDBJ databases">
        <title>Delving into the versatile metabolic prowess of the omnipresent phylum Bacteroidetes.</title>
        <authorList>
            <person name="Nobu M.K."/>
            <person name="Mei R."/>
            <person name="Narihiro T."/>
            <person name="Kuroda K."/>
            <person name="Liu W.-T."/>
        </authorList>
    </citation>
    <scope>NUCLEOTIDE SEQUENCE</scope>
    <source>
        <strain evidence="4">ADurb.Bin276</strain>
    </source>
</reference>
<dbReference type="InterPro" id="IPR056003">
    <property type="entry name" value="CT398_CC_hairpin"/>
</dbReference>
<protein>
    <submittedName>
        <fullName evidence="4">Putative zinc ribbon domain protein</fullName>
    </submittedName>
</protein>
<dbReference type="InterPro" id="IPR036187">
    <property type="entry name" value="DNA_mismatch_repair_MutS_sf"/>
</dbReference>
<dbReference type="Proteomes" id="UP000485569">
    <property type="component" value="Unassembled WGS sequence"/>
</dbReference>
<name>A0A1V5T296_9BACT</name>
<accession>A0A1V5T296</accession>
<feature type="domain" description="C4-type zinc ribbon" evidence="2">
    <location>
        <begin position="197"/>
        <end position="228"/>
    </location>
</feature>
<evidence type="ECO:0000256" key="1">
    <source>
        <dbReference type="SAM" id="Coils"/>
    </source>
</evidence>
<evidence type="ECO:0000259" key="2">
    <source>
        <dbReference type="Pfam" id="PF02591"/>
    </source>
</evidence>